<sequence>MTTWNLAVLKDAVQQLYGPKQEEALIPPLNSVVQRGAFAKYHYLEAKRLLEAATAAHEEPGEMMMLLLGSDSASAAFQQARFQAAAHITACVQSMHATADTLAHAVYFALGMNLDPAMCLKPRHITIWNVMNKVTVGPIQKLLSELVDHEGFRYLTALNNHSKHRSIVDIPFSLDVTATPGPSGLKFAAFEYEDVEFPDHWAMPTLDAEYGRQSSLIISIGQALNSTLIT</sequence>
<reference evidence="1" key="1">
    <citation type="submission" date="2016-03" db="EMBL/GenBank/DDBJ databases">
        <title>The evolution of Pseudomonas syringae pv. actinidiae in New Zealand.</title>
        <authorList>
            <person name="Taiaroa G."/>
            <person name="Poulter R.T.M."/>
            <person name="Lamont I."/>
            <person name="Stockwell P."/>
            <person name="Butler M.I."/>
        </authorList>
    </citation>
    <scope>NUCLEOTIDE SEQUENCE</scope>
    <source>
        <strain evidence="1">RT685</strain>
        <plasmid evidence="1">pMG1_RT685</plasmid>
    </source>
</reference>
<accession>A0A2P0QEW4</accession>
<dbReference type="EMBL" id="KX009059">
    <property type="protein sequence ID" value="ARO44877.1"/>
    <property type="molecule type" value="Genomic_DNA"/>
</dbReference>
<organism evidence="1">
    <name type="scientific">Pseudomonas syringae pv. actinidiae</name>
    <dbReference type="NCBI Taxonomy" id="103796"/>
    <lineage>
        <taxon>Bacteria</taxon>
        <taxon>Pseudomonadati</taxon>
        <taxon>Pseudomonadota</taxon>
        <taxon>Gammaproteobacteria</taxon>
        <taxon>Pseudomonadales</taxon>
        <taxon>Pseudomonadaceae</taxon>
        <taxon>Pseudomonas</taxon>
        <taxon>Pseudomonas syringae</taxon>
    </lineage>
</organism>
<name>A0A2P0QEW4_PSESF</name>
<keyword evidence="1" id="KW-0614">Plasmid</keyword>
<proteinExistence type="predicted"/>
<evidence type="ECO:0000313" key="1">
    <source>
        <dbReference type="EMBL" id="ARO44877.1"/>
    </source>
</evidence>
<geneLocation type="plasmid" evidence="1">
    <name>pMG1_RT685</name>
</geneLocation>
<protein>
    <submittedName>
        <fullName evidence="1">Uncharacterized protein</fullName>
    </submittedName>
</protein>
<dbReference type="AlphaFoldDB" id="A0A2P0QEW4"/>